<dbReference type="STRING" id="1441095.AM592_06010"/>
<accession>A0A0M4FFP3</accession>
<dbReference type="EMBL" id="CP012600">
    <property type="protein sequence ID" value="ALC81199.1"/>
    <property type="molecule type" value="Genomic_DNA"/>
</dbReference>
<evidence type="ECO:0000313" key="5">
    <source>
        <dbReference type="Proteomes" id="UP000067625"/>
    </source>
</evidence>
<sequence>MRKKVVLITGASSGMGEATAIRLNKAGYIVYASARRIERMKHLEEQGIHILKMDVTDDVSMVQAIETITNEQGNIDIIVNNAGYGSYGALEDVPMSEAKYQFEVNLFGMARLTQLVLPYMRKNHFGKIVNISSIGGKIYEPLGSWYHSSKYAVEGLSDCLRLEVKDFGIDVIVIEPGGIKTEWGGIAGDNLLKISGNTAYGELAKKYRNFFKDGTGGSEPDLIAKIIEKSISVKRPKTRYAAGFGAKPFLLIRKILSDRLYDRFWMFVVNTIAKNAKSK</sequence>
<reference evidence="5" key="1">
    <citation type="submission" date="2015-08" db="EMBL/GenBank/DDBJ databases">
        <title>Genome sequencing project for genomic taxonomy and phylogenomics of Bacillus-like bacteria.</title>
        <authorList>
            <person name="Liu B."/>
            <person name="Wang J."/>
            <person name="Zhu Y."/>
            <person name="Liu G."/>
            <person name="Chen Q."/>
            <person name="Chen Z."/>
            <person name="Lan J."/>
            <person name="Che J."/>
            <person name="Ge C."/>
            <person name="Shi H."/>
            <person name="Pan Z."/>
            <person name="Liu X."/>
        </authorList>
    </citation>
    <scope>NUCLEOTIDE SEQUENCE [LARGE SCALE GENOMIC DNA]</scope>
    <source>
        <strain evidence="5">FJAT-4402</strain>
    </source>
</reference>
<name>A0A0M4FFP3_9BACI</name>
<dbReference type="InterPro" id="IPR036291">
    <property type="entry name" value="NAD(P)-bd_dom_sf"/>
</dbReference>
<keyword evidence="2" id="KW-0560">Oxidoreductase</keyword>
<dbReference type="Pfam" id="PF00106">
    <property type="entry name" value="adh_short"/>
    <property type="match status" value="1"/>
</dbReference>
<reference evidence="4 5" key="2">
    <citation type="journal article" date="2016" name="Int. J. Syst. Evol. Microbiol.">
        <title>Bacillus gobiensis sp. nov., isolated from a soil sample.</title>
        <authorList>
            <person name="Liu B."/>
            <person name="Liu G.H."/>
            <person name="Cetin S."/>
            <person name="Schumann P."/>
            <person name="Pan Z.Z."/>
            <person name="Chen Q.Q."/>
        </authorList>
    </citation>
    <scope>NUCLEOTIDE SEQUENCE [LARGE SCALE GENOMIC DNA]</scope>
    <source>
        <strain evidence="4 5">FJAT-4402</strain>
    </source>
</reference>
<evidence type="ECO:0000313" key="4">
    <source>
        <dbReference type="EMBL" id="ALC81199.1"/>
    </source>
</evidence>
<dbReference type="AlphaFoldDB" id="A0A0M4FFP3"/>
<dbReference type="RefSeq" id="WP_053602949.1">
    <property type="nucleotide sequence ID" value="NZ_CP012600.1"/>
</dbReference>
<protein>
    <submittedName>
        <fullName evidence="4">Short-chain dehydrogenase</fullName>
    </submittedName>
</protein>
<dbReference type="PATRIC" id="fig|1441095.3.peg.1314"/>
<dbReference type="PANTHER" id="PTHR44169:SF6">
    <property type="entry name" value="NADPH-DEPENDENT 1-ACYLDIHYDROXYACETONE PHOSPHATE REDUCTASE"/>
    <property type="match status" value="1"/>
</dbReference>
<dbReference type="PANTHER" id="PTHR44169">
    <property type="entry name" value="NADPH-DEPENDENT 1-ACYLDIHYDROXYACETONE PHOSPHATE REDUCTASE"/>
    <property type="match status" value="1"/>
</dbReference>
<dbReference type="Proteomes" id="UP000067625">
    <property type="component" value="Chromosome"/>
</dbReference>
<gene>
    <name evidence="4" type="ORF">AM592_06010</name>
</gene>
<keyword evidence="5" id="KW-1185">Reference proteome</keyword>
<dbReference type="PRINTS" id="PR00081">
    <property type="entry name" value="GDHRDH"/>
</dbReference>
<dbReference type="OrthoDB" id="9775296at2"/>
<evidence type="ECO:0000256" key="3">
    <source>
        <dbReference type="RuleBase" id="RU000363"/>
    </source>
</evidence>
<dbReference type="GO" id="GO:0016491">
    <property type="term" value="F:oxidoreductase activity"/>
    <property type="evidence" value="ECO:0007669"/>
    <property type="project" value="UniProtKB-KW"/>
</dbReference>
<dbReference type="Gene3D" id="3.40.50.720">
    <property type="entry name" value="NAD(P)-binding Rossmann-like Domain"/>
    <property type="match status" value="1"/>
</dbReference>
<proteinExistence type="inferred from homology"/>
<dbReference type="CDD" id="cd05374">
    <property type="entry name" value="17beta-HSD-like_SDR_c"/>
    <property type="match status" value="1"/>
</dbReference>
<organism evidence="4 5">
    <name type="scientific">Bacillus gobiensis</name>
    <dbReference type="NCBI Taxonomy" id="1441095"/>
    <lineage>
        <taxon>Bacteria</taxon>
        <taxon>Bacillati</taxon>
        <taxon>Bacillota</taxon>
        <taxon>Bacilli</taxon>
        <taxon>Bacillales</taxon>
        <taxon>Bacillaceae</taxon>
        <taxon>Bacillus</taxon>
    </lineage>
</organism>
<evidence type="ECO:0000256" key="1">
    <source>
        <dbReference type="ARBA" id="ARBA00006484"/>
    </source>
</evidence>
<evidence type="ECO:0000256" key="2">
    <source>
        <dbReference type="ARBA" id="ARBA00023002"/>
    </source>
</evidence>
<comment type="similarity">
    <text evidence="1 3">Belongs to the short-chain dehydrogenases/reductases (SDR) family.</text>
</comment>
<dbReference type="PRINTS" id="PR00080">
    <property type="entry name" value="SDRFAMILY"/>
</dbReference>
<dbReference type="NCBIfam" id="NF004826">
    <property type="entry name" value="PRK06182.1"/>
    <property type="match status" value="1"/>
</dbReference>
<dbReference type="SUPFAM" id="SSF51735">
    <property type="entry name" value="NAD(P)-binding Rossmann-fold domains"/>
    <property type="match status" value="1"/>
</dbReference>
<dbReference type="InterPro" id="IPR002347">
    <property type="entry name" value="SDR_fam"/>
</dbReference>